<dbReference type="EMBL" id="CP022098">
    <property type="protein sequence ID" value="ATB39510.1"/>
    <property type="molecule type" value="Genomic_DNA"/>
</dbReference>
<feature type="compositionally biased region" description="Pro residues" evidence="1">
    <location>
        <begin position="194"/>
        <end position="205"/>
    </location>
</feature>
<protein>
    <submittedName>
        <fullName evidence="2">Uncharacterized protein</fullName>
    </submittedName>
</protein>
<accession>A0A250J7K6</accession>
<proteinExistence type="predicted"/>
<evidence type="ECO:0000313" key="2">
    <source>
        <dbReference type="EMBL" id="ATB39510.1"/>
    </source>
</evidence>
<organism evidence="2 3">
    <name type="scientific">Cystobacter fuscus</name>
    <dbReference type="NCBI Taxonomy" id="43"/>
    <lineage>
        <taxon>Bacteria</taxon>
        <taxon>Pseudomonadati</taxon>
        <taxon>Myxococcota</taxon>
        <taxon>Myxococcia</taxon>
        <taxon>Myxococcales</taxon>
        <taxon>Cystobacterineae</taxon>
        <taxon>Archangiaceae</taxon>
        <taxon>Cystobacter</taxon>
    </lineage>
</organism>
<evidence type="ECO:0000256" key="1">
    <source>
        <dbReference type="SAM" id="MobiDB-lite"/>
    </source>
</evidence>
<feature type="region of interest" description="Disordered" evidence="1">
    <location>
        <begin position="134"/>
        <end position="157"/>
    </location>
</feature>
<sequence length="427" mass="46533">MAGDGQGLLRLRVQGRVVAAPPRAGALQGCEQHLGSVGMPVQKAPIGAETTPLPGPPALHLGDLHLAGDHGRRGQQSPRHLRRPDGLLRVLAGRPRVGRGILHLLHERSPEGQPCNGRERFDGERADVLLQHPQQGLGGRQPPAEPQRPDGLLPERRLPGTRHHLFEVLGSASHSQGEQPEAGLAPARIDGRPARPPRGLQPPPQSCLQRRKLHGHILRLQPLPHQVGRECKGREACRAHRRGLQRGSGSNHPGEDVARVALSAAQHVQQDGLPLGLQSRQPSQQRCGDILTPAQLQGPRQSLKERLIALRQPLQERFEPVGIGGAEQRGGSRTDPGHVLPLLQQRQQELGRDRMPPDNEPLQVRRQARLVILPHFGQGVVGGLQQPLPLRPEEVRLAQVFLHHVPDDGGAPGPSHRRGRHDTAPLR</sequence>
<feature type="region of interest" description="Disordered" evidence="1">
    <location>
        <begin position="405"/>
        <end position="427"/>
    </location>
</feature>
<feature type="region of interest" description="Disordered" evidence="1">
    <location>
        <begin position="171"/>
        <end position="207"/>
    </location>
</feature>
<name>A0A250J7K6_9BACT</name>
<dbReference type="AlphaFoldDB" id="A0A250J7K6"/>
<feature type="region of interest" description="Disordered" evidence="1">
    <location>
        <begin position="65"/>
        <end position="85"/>
    </location>
</feature>
<evidence type="ECO:0000313" key="3">
    <source>
        <dbReference type="Proteomes" id="UP000217257"/>
    </source>
</evidence>
<dbReference type="KEGG" id="cfus:CYFUS_004954"/>
<dbReference type="Proteomes" id="UP000217257">
    <property type="component" value="Chromosome"/>
</dbReference>
<gene>
    <name evidence="2" type="ORF">CYFUS_004954</name>
</gene>
<reference evidence="2 3" key="1">
    <citation type="submission" date="2017-06" db="EMBL/GenBank/DDBJ databases">
        <title>Sequencing and comparative analysis of myxobacterial genomes.</title>
        <authorList>
            <person name="Rupp O."/>
            <person name="Goesmann A."/>
            <person name="Sogaard-Andersen L."/>
        </authorList>
    </citation>
    <scope>NUCLEOTIDE SEQUENCE [LARGE SCALE GENOMIC DNA]</scope>
    <source>
        <strain evidence="2 3">DSM 52655</strain>
    </source>
</reference>